<protein>
    <recommendedName>
        <fullName evidence="3">Thiol-disulfide oxidoreductase DCC</fullName>
    </recommendedName>
</protein>
<reference evidence="1 2" key="1">
    <citation type="submission" date="2017-02" db="EMBL/GenBank/DDBJ databases">
        <authorList>
            <person name="Peterson S.W."/>
        </authorList>
    </citation>
    <scope>NUCLEOTIDE SEQUENCE [LARGE SCALE GENOMIC DNA]</scope>
    <source>
        <strain evidence="1 2">CECT 9027</strain>
    </source>
</reference>
<dbReference type="AlphaFoldDB" id="A0A1R4B249"/>
<organism evidence="1 2">
    <name type="scientific">Vibrio palustris</name>
    <dbReference type="NCBI Taxonomy" id="1918946"/>
    <lineage>
        <taxon>Bacteria</taxon>
        <taxon>Pseudomonadati</taxon>
        <taxon>Pseudomonadota</taxon>
        <taxon>Gammaproteobacteria</taxon>
        <taxon>Vibrionales</taxon>
        <taxon>Vibrionaceae</taxon>
        <taxon>Vibrio</taxon>
    </lineage>
</organism>
<accession>A0A1R4B249</accession>
<dbReference type="Proteomes" id="UP000189475">
    <property type="component" value="Unassembled WGS sequence"/>
</dbReference>
<dbReference type="PANTHER" id="PTHR34290">
    <property type="entry name" value="SI:CH73-390P7.2"/>
    <property type="match status" value="1"/>
</dbReference>
<evidence type="ECO:0000313" key="2">
    <source>
        <dbReference type="Proteomes" id="UP000189475"/>
    </source>
</evidence>
<dbReference type="InterPro" id="IPR036249">
    <property type="entry name" value="Thioredoxin-like_sf"/>
</dbReference>
<dbReference type="SUPFAM" id="SSF52833">
    <property type="entry name" value="Thioredoxin-like"/>
    <property type="match status" value="1"/>
</dbReference>
<dbReference type="GO" id="GO:0015035">
    <property type="term" value="F:protein-disulfide reductase activity"/>
    <property type="evidence" value="ECO:0007669"/>
    <property type="project" value="InterPro"/>
</dbReference>
<proteinExistence type="predicted"/>
<name>A0A1R4B249_9VIBR</name>
<dbReference type="PANTHER" id="PTHR34290:SF2">
    <property type="entry name" value="OS04G0668800 PROTEIN"/>
    <property type="match status" value="1"/>
</dbReference>
<dbReference type="InterPro" id="IPR044691">
    <property type="entry name" value="DCC1_Trx"/>
</dbReference>
<dbReference type="EMBL" id="FUFT01000002">
    <property type="protein sequence ID" value="SJL82992.1"/>
    <property type="molecule type" value="Genomic_DNA"/>
</dbReference>
<sequence>MMTSLIVFYDGTCPLCAKEMNHLRKLDTQQRLHLVDLHSEEFAQFPDIDPVSASEILHAVDKQGRLLLGLDAVHKAWQMVGRGWLYAPLRWRLIRPVADWCYFFFARHRYRISFLFTGTSRCDNGQCSTKK</sequence>
<evidence type="ECO:0000313" key="1">
    <source>
        <dbReference type="EMBL" id="SJL82992.1"/>
    </source>
</evidence>
<dbReference type="InterPro" id="IPR007263">
    <property type="entry name" value="DCC1-like"/>
</dbReference>
<evidence type="ECO:0008006" key="3">
    <source>
        <dbReference type="Google" id="ProtNLM"/>
    </source>
</evidence>
<dbReference type="Pfam" id="PF04134">
    <property type="entry name" value="DCC1-like"/>
    <property type="match status" value="1"/>
</dbReference>
<keyword evidence="2" id="KW-1185">Reference proteome</keyword>
<dbReference type="STRING" id="1918946.VPAL9027_00938"/>
<gene>
    <name evidence="1" type="ORF">VPAL9027_00938</name>
</gene>